<dbReference type="EMBL" id="KF900941">
    <property type="protein sequence ID" value="AIF12252.1"/>
    <property type="molecule type" value="Genomic_DNA"/>
</dbReference>
<gene>
    <name evidence="1" type="primary">ybgC</name>
</gene>
<sequence length="155" mass="17681">MTEKNWPVTTEIPVLWGDMDAFGHVNNIIYLKWCETSRIELFCKIWDLDTLKMDEILDTNVVTHSKNVKSGVGPILANFNTNYRIPVVCPDTIYVKTRIMHIGNTSFGIEHQITSKNNGSKIVAEADSIVVMINYKTGEKFQIDDDNRKKLEAFA</sequence>
<dbReference type="PANTHER" id="PTHR31793:SF40">
    <property type="entry name" value="ACYL-COA THIOESTER HYDROLASE, YBGC_YBAW FAMILY"/>
    <property type="match status" value="1"/>
</dbReference>
<dbReference type="PANTHER" id="PTHR31793">
    <property type="entry name" value="4-HYDROXYBENZOYL-COA THIOESTERASE FAMILY MEMBER"/>
    <property type="match status" value="1"/>
</dbReference>
<evidence type="ECO:0000313" key="1">
    <source>
        <dbReference type="EMBL" id="AIF12252.1"/>
    </source>
</evidence>
<accession>A0A075HCR5</accession>
<dbReference type="InterPro" id="IPR029069">
    <property type="entry name" value="HotDog_dom_sf"/>
</dbReference>
<proteinExistence type="predicted"/>
<protein>
    <submittedName>
        <fullName evidence="1">Thioesterase (YbgC)</fullName>
    </submittedName>
</protein>
<dbReference type="InterPro" id="IPR050563">
    <property type="entry name" value="4-hydroxybenzoyl-CoA_TE"/>
</dbReference>
<name>A0A075HCR5_9ARCH</name>
<organism evidence="1">
    <name type="scientific">uncultured marine thaumarchaeote KM3_55_A11</name>
    <dbReference type="NCBI Taxonomy" id="1456195"/>
    <lineage>
        <taxon>Archaea</taxon>
        <taxon>Nitrososphaerota</taxon>
        <taxon>environmental samples</taxon>
    </lineage>
</organism>
<dbReference type="Pfam" id="PF13279">
    <property type="entry name" value="4HBT_2"/>
    <property type="match status" value="1"/>
</dbReference>
<dbReference type="AlphaFoldDB" id="A0A075HCR5"/>
<dbReference type="GO" id="GO:0047617">
    <property type="term" value="F:fatty acyl-CoA hydrolase activity"/>
    <property type="evidence" value="ECO:0007669"/>
    <property type="project" value="TreeGrafter"/>
</dbReference>
<dbReference type="SUPFAM" id="SSF54637">
    <property type="entry name" value="Thioesterase/thiol ester dehydrase-isomerase"/>
    <property type="match status" value="1"/>
</dbReference>
<dbReference type="CDD" id="cd00586">
    <property type="entry name" value="4HBT"/>
    <property type="match status" value="1"/>
</dbReference>
<reference evidence="1" key="1">
    <citation type="journal article" date="2014" name="Genome Biol. Evol.">
        <title>Pangenome evidence for extensive interdomain horizontal transfer affecting lineage core and shell genes in uncultured planktonic thaumarchaeota and euryarchaeota.</title>
        <authorList>
            <person name="Deschamps P."/>
            <person name="Zivanovic Y."/>
            <person name="Moreira D."/>
            <person name="Rodriguez-Valera F."/>
            <person name="Lopez-Garcia P."/>
        </authorList>
    </citation>
    <scope>NUCLEOTIDE SEQUENCE</scope>
</reference>
<dbReference type="Gene3D" id="3.10.129.10">
    <property type="entry name" value="Hotdog Thioesterase"/>
    <property type="match status" value="1"/>
</dbReference>